<dbReference type="PANTHER" id="PTHR30194">
    <property type="entry name" value="CROSSOVER JUNCTION ENDODEOXYRIBONUCLEASE RUVC"/>
    <property type="match status" value="1"/>
</dbReference>
<keyword evidence="8 12" id="KW-0460">Magnesium</keyword>
<evidence type="ECO:0000256" key="8">
    <source>
        <dbReference type="ARBA" id="ARBA00022842"/>
    </source>
</evidence>
<comment type="subcellular location">
    <subcellularLocation>
        <location evidence="12">Cytoplasm</location>
    </subcellularLocation>
</comment>
<dbReference type="Gene3D" id="3.30.420.10">
    <property type="entry name" value="Ribonuclease H-like superfamily/Ribonuclease H"/>
    <property type="match status" value="1"/>
</dbReference>
<keyword evidence="3 12" id="KW-0540">Nuclease</keyword>
<comment type="catalytic activity">
    <reaction evidence="12">
        <text>Endonucleolytic cleavage at a junction such as a reciprocal single-stranded crossover between two homologous DNA duplexes (Holliday junction).</text>
        <dbReference type="EC" id="3.1.21.10"/>
    </reaction>
</comment>
<name>A0ABW3SZM5_9CAUL</name>
<comment type="subunit">
    <text evidence="12">Homodimer which binds Holliday junction (HJ) DNA. The HJ becomes 2-fold symmetrical on binding to RuvC with unstacked arms; it has a different conformation from HJ DNA in complex with RuvA. In the full resolvosome a probable DNA-RuvA(4)-RuvB(12)-RuvC(2) complex forms which resolves the HJ.</text>
</comment>
<evidence type="ECO:0000256" key="1">
    <source>
        <dbReference type="ARBA" id="ARBA00009518"/>
    </source>
</evidence>
<feature type="active site" evidence="12">
    <location>
        <position position="10"/>
    </location>
</feature>
<sequence>MIPIRILGLDPGLRRTGWGVISAEGSRLTHIAHGVIAPKETLAFAERLLVLLEGIEAVIAAHAPHEAAVEETFMNNNAASALKLGHARAMALVAPARAGLVVAEYAATVVKKSVVGTGGADKTQVGFMIRRLLPTAGETTADAADALAIAIAHAHARTSRTLAQRTGGRAA</sequence>
<evidence type="ECO:0000313" key="14">
    <source>
        <dbReference type="EMBL" id="MFD1190071.1"/>
    </source>
</evidence>
<evidence type="ECO:0000256" key="7">
    <source>
        <dbReference type="ARBA" id="ARBA00022801"/>
    </source>
</evidence>
<feature type="binding site" evidence="12">
    <location>
        <position position="70"/>
    </location>
    <ligand>
        <name>Mg(2+)</name>
        <dbReference type="ChEBI" id="CHEBI:18420"/>
        <label>2</label>
    </ligand>
</feature>
<keyword evidence="11 12" id="KW-0234">DNA repair</keyword>
<evidence type="ECO:0000313" key="15">
    <source>
        <dbReference type="Proteomes" id="UP001597216"/>
    </source>
</evidence>
<keyword evidence="7 12" id="KW-0378">Hydrolase</keyword>
<evidence type="ECO:0000256" key="5">
    <source>
        <dbReference type="ARBA" id="ARBA00022759"/>
    </source>
</evidence>
<feature type="binding site" evidence="12">
    <location>
        <position position="10"/>
    </location>
    <ligand>
        <name>Mg(2+)</name>
        <dbReference type="ChEBI" id="CHEBI:18420"/>
        <label>1</label>
    </ligand>
</feature>
<evidence type="ECO:0000256" key="10">
    <source>
        <dbReference type="ARBA" id="ARBA00023172"/>
    </source>
</evidence>
<comment type="caution">
    <text evidence="14">The sequence shown here is derived from an EMBL/GenBank/DDBJ whole genome shotgun (WGS) entry which is preliminary data.</text>
</comment>
<dbReference type="PROSITE" id="PS01321">
    <property type="entry name" value="RUVC"/>
    <property type="match status" value="1"/>
</dbReference>
<evidence type="ECO:0000256" key="2">
    <source>
        <dbReference type="ARBA" id="ARBA00022490"/>
    </source>
</evidence>
<dbReference type="HAMAP" id="MF_00034">
    <property type="entry name" value="RuvC"/>
    <property type="match status" value="1"/>
</dbReference>
<dbReference type="SUPFAM" id="SSF53098">
    <property type="entry name" value="Ribonuclease H-like"/>
    <property type="match status" value="1"/>
</dbReference>
<comment type="cofactor">
    <cofactor evidence="12">
        <name>Mg(2+)</name>
        <dbReference type="ChEBI" id="CHEBI:18420"/>
    </cofactor>
    <text evidence="12">Binds 2 Mg(2+) ion per subunit.</text>
</comment>
<dbReference type="InterPro" id="IPR002176">
    <property type="entry name" value="X-over_junc_endoDNase_RuvC"/>
</dbReference>
<keyword evidence="6 12" id="KW-0227">DNA damage</keyword>
<dbReference type="CDD" id="cd16962">
    <property type="entry name" value="RuvC"/>
    <property type="match status" value="1"/>
</dbReference>
<dbReference type="Pfam" id="PF02075">
    <property type="entry name" value="RuvC"/>
    <property type="match status" value="1"/>
</dbReference>
<dbReference type="RefSeq" id="WP_377352928.1">
    <property type="nucleotide sequence ID" value="NZ_JBHTLQ010000009.1"/>
</dbReference>
<keyword evidence="4 12" id="KW-0479">Metal-binding</keyword>
<dbReference type="EMBL" id="JBHTLQ010000009">
    <property type="protein sequence ID" value="MFD1190071.1"/>
    <property type="molecule type" value="Genomic_DNA"/>
</dbReference>
<reference evidence="15" key="1">
    <citation type="journal article" date="2019" name="Int. J. Syst. Evol. Microbiol.">
        <title>The Global Catalogue of Microorganisms (GCM) 10K type strain sequencing project: providing services to taxonomists for standard genome sequencing and annotation.</title>
        <authorList>
            <consortium name="The Broad Institute Genomics Platform"/>
            <consortium name="The Broad Institute Genome Sequencing Center for Infectious Disease"/>
            <person name="Wu L."/>
            <person name="Ma J."/>
        </authorList>
    </citation>
    <scope>NUCLEOTIDE SEQUENCE [LARGE SCALE GENOMIC DNA]</scope>
    <source>
        <strain evidence="15">CCUG 55074</strain>
    </source>
</reference>
<feature type="active site" evidence="12">
    <location>
        <position position="142"/>
    </location>
</feature>
<keyword evidence="9 12" id="KW-0238">DNA-binding</keyword>
<evidence type="ECO:0000256" key="4">
    <source>
        <dbReference type="ARBA" id="ARBA00022723"/>
    </source>
</evidence>
<dbReference type="EC" id="3.1.21.10" evidence="12 13"/>
<evidence type="ECO:0000256" key="9">
    <source>
        <dbReference type="ARBA" id="ARBA00023125"/>
    </source>
</evidence>
<proteinExistence type="inferred from homology"/>
<evidence type="ECO:0000256" key="13">
    <source>
        <dbReference type="NCBIfam" id="TIGR00228"/>
    </source>
</evidence>
<feature type="binding site" evidence="12">
    <location>
        <position position="142"/>
    </location>
    <ligand>
        <name>Mg(2+)</name>
        <dbReference type="ChEBI" id="CHEBI:18420"/>
        <label>1</label>
    </ligand>
</feature>
<keyword evidence="2 12" id="KW-0963">Cytoplasm</keyword>
<organism evidence="14 15">
    <name type="scientific">Phenylobacterium conjunctum</name>
    <dbReference type="NCBI Taxonomy" id="1298959"/>
    <lineage>
        <taxon>Bacteria</taxon>
        <taxon>Pseudomonadati</taxon>
        <taxon>Pseudomonadota</taxon>
        <taxon>Alphaproteobacteria</taxon>
        <taxon>Caulobacterales</taxon>
        <taxon>Caulobacteraceae</taxon>
        <taxon>Phenylobacterium</taxon>
    </lineage>
</organism>
<protein>
    <recommendedName>
        <fullName evidence="12 13">Crossover junction endodeoxyribonuclease RuvC</fullName>
        <ecNumber evidence="12 13">3.1.21.10</ecNumber>
    </recommendedName>
    <alternativeName>
        <fullName evidence="12">Holliday junction nuclease RuvC</fullName>
    </alternativeName>
    <alternativeName>
        <fullName evidence="12">Holliday junction resolvase RuvC</fullName>
    </alternativeName>
</protein>
<keyword evidence="10 12" id="KW-0233">DNA recombination</keyword>
<dbReference type="InterPro" id="IPR012337">
    <property type="entry name" value="RNaseH-like_sf"/>
</dbReference>
<keyword evidence="5 12" id="KW-0255">Endonuclease</keyword>
<evidence type="ECO:0000256" key="11">
    <source>
        <dbReference type="ARBA" id="ARBA00023204"/>
    </source>
</evidence>
<dbReference type="InterPro" id="IPR020563">
    <property type="entry name" value="X-over_junc_endoDNase_Mg_BS"/>
</dbReference>
<gene>
    <name evidence="12 14" type="primary">ruvC</name>
    <name evidence="14" type="ORF">ACFQ27_05715</name>
</gene>
<keyword evidence="15" id="KW-1185">Reference proteome</keyword>
<dbReference type="Proteomes" id="UP001597216">
    <property type="component" value="Unassembled WGS sequence"/>
</dbReference>
<dbReference type="PRINTS" id="PR00696">
    <property type="entry name" value="RSOLVASERUVC"/>
</dbReference>
<accession>A0ABW3SZM5</accession>
<dbReference type="NCBIfam" id="TIGR00228">
    <property type="entry name" value="ruvC"/>
    <property type="match status" value="1"/>
</dbReference>
<dbReference type="PANTHER" id="PTHR30194:SF3">
    <property type="entry name" value="CROSSOVER JUNCTION ENDODEOXYRIBONUCLEASE RUVC"/>
    <property type="match status" value="1"/>
</dbReference>
<evidence type="ECO:0000256" key="12">
    <source>
        <dbReference type="HAMAP-Rule" id="MF_00034"/>
    </source>
</evidence>
<evidence type="ECO:0000256" key="6">
    <source>
        <dbReference type="ARBA" id="ARBA00022763"/>
    </source>
</evidence>
<dbReference type="InterPro" id="IPR036397">
    <property type="entry name" value="RNaseH_sf"/>
</dbReference>
<feature type="active site" evidence="12">
    <location>
        <position position="70"/>
    </location>
</feature>
<evidence type="ECO:0000256" key="3">
    <source>
        <dbReference type="ARBA" id="ARBA00022722"/>
    </source>
</evidence>
<comment type="similarity">
    <text evidence="1 12">Belongs to the RuvC family.</text>
</comment>
<comment type="function">
    <text evidence="12">The RuvA-RuvB-RuvC complex processes Holliday junction (HJ) DNA during genetic recombination and DNA repair. Endonuclease that resolves HJ intermediates. Cleaves cruciform DNA by making single-stranded nicks across the HJ at symmetrical positions within the homologous arms, yielding a 5'-phosphate and a 3'-hydroxyl group; requires a central core of homology in the junction. The consensus cleavage sequence is 5'-(A/T)TT(C/G)-3'. Cleavage occurs on the 3'-side of the TT dinucleotide at the point of strand exchange. HJ branch migration catalyzed by RuvA-RuvB allows RuvC to scan DNA until it finds its consensus sequence, where it cleaves and resolves the cruciform DNA.</text>
</comment>